<dbReference type="RefSeq" id="XP_030985821.1">
    <property type="nucleotide sequence ID" value="XM_031121219.1"/>
</dbReference>
<reference evidence="2" key="1">
    <citation type="journal article" date="2019" name="Mol. Biol. Evol.">
        <title>Blast fungal genomes show frequent chromosomal changes, gene gains and losses, and effector gene turnover.</title>
        <authorList>
            <person name="Gomez Luciano L.B."/>
            <person name="Jason Tsai I."/>
            <person name="Chuma I."/>
            <person name="Tosa Y."/>
            <person name="Chen Y.H."/>
            <person name="Li J.Y."/>
            <person name="Li M.Y."/>
            <person name="Jade Lu M.Y."/>
            <person name="Nakayashiki H."/>
            <person name="Li W.H."/>
        </authorList>
    </citation>
    <scope>NUCLEOTIDE SEQUENCE</scope>
    <source>
        <strain evidence="2">NI907</strain>
    </source>
</reference>
<accession>A0A6P8BFJ0</accession>
<dbReference type="AlphaFoldDB" id="A0A6P8BFJ0"/>
<dbReference type="KEGG" id="pgri:PgNI_01144"/>
<protein>
    <recommendedName>
        <fullName evidence="3">MADS-box domain-containing protein</fullName>
    </recommendedName>
</protein>
<gene>
    <name evidence="2" type="ORF">PgNI_01144</name>
</gene>
<sequence>MPNTSCLSTPLSKAQILLPNKIRKRRKTIFRKLEELRLCGARIYIVLEQNNRYFT</sequence>
<dbReference type="Proteomes" id="UP000515153">
    <property type="component" value="Unplaced"/>
</dbReference>
<keyword evidence="1" id="KW-1185">Reference proteome</keyword>
<evidence type="ECO:0000313" key="1">
    <source>
        <dbReference type="Proteomes" id="UP000515153"/>
    </source>
</evidence>
<organism evidence="1 2">
    <name type="scientific">Pyricularia grisea</name>
    <name type="common">Crabgrass-specific blast fungus</name>
    <name type="synonym">Magnaporthe grisea</name>
    <dbReference type="NCBI Taxonomy" id="148305"/>
    <lineage>
        <taxon>Eukaryota</taxon>
        <taxon>Fungi</taxon>
        <taxon>Dikarya</taxon>
        <taxon>Ascomycota</taxon>
        <taxon>Pezizomycotina</taxon>
        <taxon>Sordariomycetes</taxon>
        <taxon>Sordariomycetidae</taxon>
        <taxon>Magnaporthales</taxon>
        <taxon>Pyriculariaceae</taxon>
        <taxon>Pyricularia</taxon>
    </lineage>
</organism>
<reference evidence="2" key="2">
    <citation type="submission" date="2019-10" db="EMBL/GenBank/DDBJ databases">
        <authorList>
            <consortium name="NCBI Genome Project"/>
        </authorList>
    </citation>
    <scope>NUCLEOTIDE SEQUENCE</scope>
    <source>
        <strain evidence="2">NI907</strain>
    </source>
</reference>
<evidence type="ECO:0000313" key="2">
    <source>
        <dbReference type="RefSeq" id="XP_030985821.1"/>
    </source>
</evidence>
<evidence type="ECO:0008006" key="3">
    <source>
        <dbReference type="Google" id="ProtNLM"/>
    </source>
</evidence>
<dbReference type="GeneID" id="41956133"/>
<proteinExistence type="predicted"/>
<name>A0A6P8BFJ0_PYRGI</name>
<reference evidence="2" key="3">
    <citation type="submission" date="2025-08" db="UniProtKB">
        <authorList>
            <consortium name="RefSeq"/>
        </authorList>
    </citation>
    <scope>IDENTIFICATION</scope>
    <source>
        <strain evidence="2">NI907</strain>
    </source>
</reference>